<dbReference type="Gene3D" id="2.120.10.10">
    <property type="match status" value="1"/>
</dbReference>
<dbReference type="EMBL" id="UINC01144217">
    <property type="protein sequence ID" value="SVD33591.1"/>
    <property type="molecule type" value="Genomic_DNA"/>
</dbReference>
<dbReference type="AlphaFoldDB" id="A0A382UIR7"/>
<gene>
    <name evidence="1" type="ORF">METZ01_LOCUS386445</name>
</gene>
<dbReference type="SUPFAM" id="SSF50939">
    <property type="entry name" value="Sialidases"/>
    <property type="match status" value="1"/>
</dbReference>
<accession>A0A382UIR7</accession>
<sequence length="101" mass="11079">MQSVTVSRDDNLYEAFADIAIAGDGTLVCTYRESLCHSSRPFSRIISRRSVDDGLTWGPRQIVIERTEKQTTAGEGRLNCSRITACADGSLLIAVDMLLPD</sequence>
<proteinExistence type="predicted"/>
<feature type="non-terminal residue" evidence="1">
    <location>
        <position position="101"/>
    </location>
</feature>
<evidence type="ECO:0008006" key="2">
    <source>
        <dbReference type="Google" id="ProtNLM"/>
    </source>
</evidence>
<dbReference type="CDD" id="cd15482">
    <property type="entry name" value="Sialidase_non-viral"/>
    <property type="match status" value="1"/>
</dbReference>
<evidence type="ECO:0000313" key="1">
    <source>
        <dbReference type="EMBL" id="SVD33591.1"/>
    </source>
</evidence>
<protein>
    <recommendedName>
        <fullName evidence="2">Sialidase domain-containing protein</fullName>
    </recommendedName>
</protein>
<dbReference type="InterPro" id="IPR036278">
    <property type="entry name" value="Sialidase_sf"/>
</dbReference>
<reference evidence="1" key="1">
    <citation type="submission" date="2018-05" db="EMBL/GenBank/DDBJ databases">
        <authorList>
            <person name="Lanie J.A."/>
            <person name="Ng W.-L."/>
            <person name="Kazmierczak K.M."/>
            <person name="Andrzejewski T.M."/>
            <person name="Davidsen T.M."/>
            <person name="Wayne K.J."/>
            <person name="Tettelin H."/>
            <person name="Glass J.I."/>
            <person name="Rusch D."/>
            <person name="Podicherti R."/>
            <person name="Tsui H.-C.T."/>
            <person name="Winkler M.E."/>
        </authorList>
    </citation>
    <scope>NUCLEOTIDE SEQUENCE</scope>
</reference>
<organism evidence="1">
    <name type="scientific">marine metagenome</name>
    <dbReference type="NCBI Taxonomy" id="408172"/>
    <lineage>
        <taxon>unclassified sequences</taxon>
        <taxon>metagenomes</taxon>
        <taxon>ecological metagenomes</taxon>
    </lineage>
</organism>
<name>A0A382UIR7_9ZZZZ</name>